<keyword evidence="4 7" id="KW-0812">Transmembrane</keyword>
<feature type="transmembrane region" description="Helical" evidence="7">
    <location>
        <begin position="424"/>
        <end position="445"/>
    </location>
</feature>
<dbReference type="AlphaFoldDB" id="A8RQY3"/>
<feature type="transmembrane region" description="Helical" evidence="7">
    <location>
        <begin position="178"/>
        <end position="201"/>
    </location>
</feature>
<keyword evidence="3" id="KW-1003">Cell membrane</keyword>
<dbReference type="HOGENOM" id="CLU_012893_5_0_9"/>
<evidence type="ECO:0008006" key="10">
    <source>
        <dbReference type="Google" id="ProtNLM"/>
    </source>
</evidence>
<dbReference type="GO" id="GO:0005886">
    <property type="term" value="C:plasma membrane"/>
    <property type="evidence" value="ECO:0007669"/>
    <property type="project" value="UniProtKB-SubCell"/>
</dbReference>
<dbReference type="InterPro" id="IPR048279">
    <property type="entry name" value="MdtK-like"/>
</dbReference>
<dbReference type="GO" id="GO:0015297">
    <property type="term" value="F:antiporter activity"/>
    <property type="evidence" value="ECO:0007669"/>
    <property type="project" value="InterPro"/>
</dbReference>
<evidence type="ECO:0000256" key="3">
    <source>
        <dbReference type="ARBA" id="ARBA00022475"/>
    </source>
</evidence>
<dbReference type="GO" id="GO:0042910">
    <property type="term" value="F:xenobiotic transmembrane transporter activity"/>
    <property type="evidence" value="ECO:0007669"/>
    <property type="project" value="InterPro"/>
</dbReference>
<sequence>MKFMETERNTYMAANVTKDMTEGSPVKLILGFFIPMLCGLLFQQLYNMADTIIVGKCLGVKALAAVGSTGSVNFMIIGFCLGVCSGFAIPVAQKFGEKNEKALRRFVANSAWLAILFSAVMTVTVCLLCRNILELMQTPEDIIDGAYSYIFVIFLGIPATYLYNLLSCTIRSLGDSTTPLIFLVFSSVVNVALDFFTILVLKMGVSGAAWATITAQAVSGILCLLYMKKKFAILKMNDDEWRPDAHYMKILCNMGIPMGLQYSITAIGSVILQTAVNSLGSMAVAAVTAGSKISMFFCCPFDALGSTMATFGGQNVGARKLDRIDQGLKAGAVMGCVYAVIAFAVLCIFGQWIALMFVDKGEGEILRNTRLFLIGNSLFYIPLVFVNAVRFMIQGLGYSRLAIIAGVCEMAARSFVGFCLVPVFGYIAVCIASPVAWIAADLFLIPAYRHVMKNLNHLFYGRSRATATDTAE</sequence>
<evidence type="ECO:0000256" key="6">
    <source>
        <dbReference type="ARBA" id="ARBA00023136"/>
    </source>
</evidence>
<dbReference type="InterPro" id="IPR002528">
    <property type="entry name" value="MATE_fam"/>
</dbReference>
<keyword evidence="6 7" id="KW-0472">Membrane</keyword>
<evidence type="ECO:0000313" key="9">
    <source>
        <dbReference type="Proteomes" id="UP000005396"/>
    </source>
</evidence>
<gene>
    <name evidence="8" type="ORF">CLOBOL_02864</name>
</gene>
<dbReference type="PANTHER" id="PTHR43549">
    <property type="entry name" value="MULTIDRUG RESISTANCE PROTEIN YPNP-RELATED"/>
    <property type="match status" value="1"/>
</dbReference>
<proteinExistence type="predicted"/>
<comment type="caution">
    <text evidence="8">The sequence shown here is derived from an EMBL/GenBank/DDBJ whole genome shotgun (WGS) entry which is preliminary data.</text>
</comment>
<keyword evidence="2" id="KW-0813">Transport</keyword>
<reference evidence="8 9" key="1">
    <citation type="submission" date="2007-08" db="EMBL/GenBank/DDBJ databases">
        <authorList>
            <person name="Fulton L."/>
            <person name="Clifton S."/>
            <person name="Fulton B."/>
            <person name="Xu J."/>
            <person name="Minx P."/>
            <person name="Pepin K.H."/>
            <person name="Johnson M."/>
            <person name="Thiruvilangam P."/>
            <person name="Bhonagiri V."/>
            <person name="Nash W.E."/>
            <person name="Mardis E.R."/>
            <person name="Wilson R.K."/>
        </authorList>
    </citation>
    <scope>NUCLEOTIDE SEQUENCE [LARGE SCALE GENOMIC DNA]</scope>
    <source>
        <strain evidence="9">ATCC BAA-613 / DSM 15670 / CCUG 46953 / JCM 12243 / WAL 16351</strain>
    </source>
</reference>
<dbReference type="PANTHER" id="PTHR43549:SF3">
    <property type="entry name" value="MULTIDRUG RESISTANCE PROTEIN YPNP-RELATED"/>
    <property type="match status" value="1"/>
</dbReference>
<feature type="transmembrane region" description="Helical" evidence="7">
    <location>
        <begin position="72"/>
        <end position="92"/>
    </location>
</feature>
<dbReference type="InterPro" id="IPR052031">
    <property type="entry name" value="Membrane_Transporter-Flippase"/>
</dbReference>
<dbReference type="CDD" id="cd13138">
    <property type="entry name" value="MATE_yoeA_like"/>
    <property type="match status" value="1"/>
</dbReference>
<evidence type="ECO:0000256" key="2">
    <source>
        <dbReference type="ARBA" id="ARBA00022448"/>
    </source>
</evidence>
<dbReference type="Pfam" id="PF01554">
    <property type="entry name" value="MatE"/>
    <property type="match status" value="2"/>
</dbReference>
<evidence type="ECO:0000256" key="5">
    <source>
        <dbReference type="ARBA" id="ARBA00022989"/>
    </source>
</evidence>
<dbReference type="Proteomes" id="UP000005396">
    <property type="component" value="Unassembled WGS sequence"/>
</dbReference>
<evidence type="ECO:0000313" key="8">
    <source>
        <dbReference type="EMBL" id="EDP16950.1"/>
    </source>
</evidence>
<feature type="transmembrane region" description="Helical" evidence="7">
    <location>
        <begin position="370"/>
        <end position="389"/>
    </location>
</feature>
<name>A8RQY3_ENTBW</name>
<dbReference type="NCBIfam" id="TIGR00797">
    <property type="entry name" value="matE"/>
    <property type="match status" value="1"/>
</dbReference>
<evidence type="ECO:0000256" key="7">
    <source>
        <dbReference type="SAM" id="Phobius"/>
    </source>
</evidence>
<feature type="transmembrane region" description="Helical" evidence="7">
    <location>
        <begin position="207"/>
        <end position="227"/>
    </location>
</feature>
<evidence type="ECO:0000256" key="1">
    <source>
        <dbReference type="ARBA" id="ARBA00004651"/>
    </source>
</evidence>
<feature type="transmembrane region" description="Helical" evidence="7">
    <location>
        <begin position="28"/>
        <end position="46"/>
    </location>
</feature>
<feature type="transmembrane region" description="Helical" evidence="7">
    <location>
        <begin position="145"/>
        <end position="166"/>
    </location>
</feature>
<keyword evidence="5 7" id="KW-1133">Transmembrane helix</keyword>
<dbReference type="EMBL" id="ABCC02000026">
    <property type="protein sequence ID" value="EDP16950.1"/>
    <property type="molecule type" value="Genomic_DNA"/>
</dbReference>
<dbReference type="PaxDb" id="411902-CLOBOL_02864"/>
<dbReference type="eggNOG" id="COG0534">
    <property type="taxonomic scope" value="Bacteria"/>
</dbReference>
<protein>
    <recommendedName>
        <fullName evidence="10">MATE family efflux transporter</fullName>
    </recommendedName>
</protein>
<feature type="transmembrane region" description="Helical" evidence="7">
    <location>
        <begin position="330"/>
        <end position="358"/>
    </location>
</feature>
<organism evidence="8 9">
    <name type="scientific">Enterocloster bolteae (strain ATCC BAA-613 / DSM 15670 / CCUG 46953 / JCM 12243 / WAL 16351)</name>
    <name type="common">Clostridium bolteae</name>
    <dbReference type="NCBI Taxonomy" id="411902"/>
    <lineage>
        <taxon>Bacteria</taxon>
        <taxon>Bacillati</taxon>
        <taxon>Bacillota</taxon>
        <taxon>Clostridia</taxon>
        <taxon>Lachnospirales</taxon>
        <taxon>Lachnospiraceae</taxon>
        <taxon>Enterocloster</taxon>
    </lineage>
</organism>
<dbReference type="PIRSF" id="PIRSF006603">
    <property type="entry name" value="DinF"/>
    <property type="match status" value="1"/>
</dbReference>
<accession>A8RQY3</accession>
<comment type="subcellular location">
    <subcellularLocation>
        <location evidence="1">Cell membrane</location>
        <topology evidence="1">Multi-pass membrane protein</topology>
    </subcellularLocation>
</comment>
<feature type="transmembrane region" description="Helical" evidence="7">
    <location>
        <begin position="112"/>
        <end position="133"/>
    </location>
</feature>
<evidence type="ECO:0000256" key="4">
    <source>
        <dbReference type="ARBA" id="ARBA00022692"/>
    </source>
</evidence>
<reference evidence="8 9" key="2">
    <citation type="submission" date="2007-09" db="EMBL/GenBank/DDBJ databases">
        <title>Draft genome sequence of Clostridium bolteae (ATCC BAA-613).</title>
        <authorList>
            <person name="Sudarsanam P."/>
            <person name="Ley R."/>
            <person name="Guruge J."/>
            <person name="Turnbaugh P.J."/>
            <person name="Mahowald M."/>
            <person name="Liep D."/>
            <person name="Gordon J."/>
        </authorList>
    </citation>
    <scope>NUCLEOTIDE SEQUENCE [LARGE SCALE GENOMIC DNA]</scope>
    <source>
        <strain evidence="9">ATCC BAA-613 / DSM 15670 / CCUG 46953 / JCM 12243 / WAL 16351</strain>
    </source>
</reference>